<dbReference type="InterPro" id="IPR011545">
    <property type="entry name" value="DEAD/DEAH_box_helicase_dom"/>
</dbReference>
<accession>A0A8H5BR31</accession>
<evidence type="ECO:0000313" key="2">
    <source>
        <dbReference type="EMBL" id="KAF5327994.1"/>
    </source>
</evidence>
<dbReference type="OrthoDB" id="3260945at2759"/>
<dbReference type="Proteomes" id="UP000541558">
    <property type="component" value="Unassembled WGS sequence"/>
</dbReference>
<feature type="domain" description="DEAD/DEAH-box helicase" evidence="1">
    <location>
        <begin position="23"/>
        <end position="82"/>
    </location>
</feature>
<dbReference type="GO" id="GO:0003676">
    <property type="term" value="F:nucleic acid binding"/>
    <property type="evidence" value="ECO:0007669"/>
    <property type="project" value="InterPro"/>
</dbReference>
<protein>
    <recommendedName>
        <fullName evidence="1">DEAD/DEAH-box helicase domain-containing protein</fullName>
    </recommendedName>
</protein>
<reference evidence="2 3" key="1">
    <citation type="journal article" date="2020" name="ISME J.">
        <title>Uncovering the hidden diversity of litter-decomposition mechanisms in mushroom-forming fungi.</title>
        <authorList>
            <person name="Floudas D."/>
            <person name="Bentzer J."/>
            <person name="Ahren D."/>
            <person name="Johansson T."/>
            <person name="Persson P."/>
            <person name="Tunlid A."/>
        </authorList>
    </citation>
    <scope>NUCLEOTIDE SEQUENCE [LARGE SCALE GENOMIC DNA]</scope>
    <source>
        <strain evidence="2 3">CBS 175.51</strain>
    </source>
</reference>
<dbReference type="GO" id="GO:0005524">
    <property type="term" value="F:ATP binding"/>
    <property type="evidence" value="ECO:0007669"/>
    <property type="project" value="InterPro"/>
</dbReference>
<dbReference type="EMBL" id="JAACJK010000153">
    <property type="protein sequence ID" value="KAF5327994.1"/>
    <property type="molecule type" value="Genomic_DNA"/>
</dbReference>
<name>A0A8H5BR31_9AGAR</name>
<comment type="caution">
    <text evidence="2">The sequence shown here is derived from an EMBL/GenBank/DDBJ whole genome shotgun (WGS) entry which is preliminary data.</text>
</comment>
<proteinExistence type="predicted"/>
<dbReference type="InterPro" id="IPR027417">
    <property type="entry name" value="P-loop_NTPase"/>
</dbReference>
<sequence>MSAARPRTKNTAQSLISFQHALDLYKGKDVFLTIATGEGKTTVLLSPLIAAKLKLEEGIGIAVVPTKALAQQLEKTARAVGLDALSVTEDTLREADALGNDLFKVLALDG</sequence>
<evidence type="ECO:0000313" key="3">
    <source>
        <dbReference type="Proteomes" id="UP000541558"/>
    </source>
</evidence>
<dbReference type="SUPFAM" id="SSF52540">
    <property type="entry name" value="P-loop containing nucleoside triphosphate hydrolases"/>
    <property type="match status" value="1"/>
</dbReference>
<organism evidence="2 3">
    <name type="scientific">Ephemerocybe angulata</name>
    <dbReference type="NCBI Taxonomy" id="980116"/>
    <lineage>
        <taxon>Eukaryota</taxon>
        <taxon>Fungi</taxon>
        <taxon>Dikarya</taxon>
        <taxon>Basidiomycota</taxon>
        <taxon>Agaricomycotina</taxon>
        <taxon>Agaricomycetes</taxon>
        <taxon>Agaricomycetidae</taxon>
        <taxon>Agaricales</taxon>
        <taxon>Agaricineae</taxon>
        <taxon>Psathyrellaceae</taxon>
        <taxon>Ephemerocybe</taxon>
    </lineage>
</organism>
<evidence type="ECO:0000259" key="1">
    <source>
        <dbReference type="Pfam" id="PF00270"/>
    </source>
</evidence>
<dbReference type="Gene3D" id="3.40.50.300">
    <property type="entry name" value="P-loop containing nucleotide triphosphate hydrolases"/>
    <property type="match status" value="1"/>
</dbReference>
<dbReference type="AlphaFoldDB" id="A0A8H5BR31"/>
<dbReference type="Pfam" id="PF00270">
    <property type="entry name" value="DEAD"/>
    <property type="match status" value="1"/>
</dbReference>
<keyword evidence="3" id="KW-1185">Reference proteome</keyword>
<gene>
    <name evidence="2" type="ORF">D9611_014916</name>
</gene>